<organism evidence="2 3">
    <name type="scientific">Lentinula aciculospora</name>
    <dbReference type="NCBI Taxonomy" id="153920"/>
    <lineage>
        <taxon>Eukaryota</taxon>
        <taxon>Fungi</taxon>
        <taxon>Dikarya</taxon>
        <taxon>Basidiomycota</taxon>
        <taxon>Agaricomycotina</taxon>
        <taxon>Agaricomycetes</taxon>
        <taxon>Agaricomycetidae</taxon>
        <taxon>Agaricales</taxon>
        <taxon>Marasmiineae</taxon>
        <taxon>Omphalotaceae</taxon>
        <taxon>Lentinula</taxon>
    </lineage>
</organism>
<sequence length="153" mass="17367">MSSQDLAQLHSSVQTLELPSREDFGTVETRIADKTSRRAILPKQNFDYIRFCLRIPELKGVIVGDFELVSEDTVLDGHSGLFLPASDSLVLLWRGRVAVPQDLFYEVLQYCHKKSDHGDFSQTLAIVRQYYTFVPSRIVRGFVDACPTCAIKR</sequence>
<keyword evidence="3" id="KW-1185">Reference proteome</keyword>
<proteinExistence type="predicted"/>
<dbReference type="EMBL" id="JAOTPV010000006">
    <property type="protein sequence ID" value="KAJ4480979.1"/>
    <property type="molecule type" value="Genomic_DNA"/>
</dbReference>
<dbReference type="OrthoDB" id="2499658at2759"/>
<protein>
    <recommendedName>
        <fullName evidence="1">Integrase zinc-binding domain-containing protein</fullName>
    </recommendedName>
</protein>
<evidence type="ECO:0000259" key="1">
    <source>
        <dbReference type="Pfam" id="PF17921"/>
    </source>
</evidence>
<reference evidence="2" key="1">
    <citation type="submission" date="2022-08" db="EMBL/GenBank/DDBJ databases">
        <title>A Global Phylogenomic Analysis of the Shiitake Genus Lentinula.</title>
        <authorList>
            <consortium name="DOE Joint Genome Institute"/>
            <person name="Sierra-Patev S."/>
            <person name="Min B."/>
            <person name="Naranjo-Ortiz M."/>
            <person name="Looney B."/>
            <person name="Konkel Z."/>
            <person name="Slot J.C."/>
            <person name="Sakamoto Y."/>
            <person name="Steenwyk J.L."/>
            <person name="Rokas A."/>
            <person name="Carro J."/>
            <person name="Camarero S."/>
            <person name="Ferreira P."/>
            <person name="Molpeceres G."/>
            <person name="Ruiz-Duenas F.J."/>
            <person name="Serrano A."/>
            <person name="Henrissat B."/>
            <person name="Drula E."/>
            <person name="Hughes K.W."/>
            <person name="Mata J.L."/>
            <person name="Ishikawa N.K."/>
            <person name="Vargas-Isla R."/>
            <person name="Ushijima S."/>
            <person name="Smith C.A."/>
            <person name="Ahrendt S."/>
            <person name="Andreopoulos W."/>
            <person name="He G."/>
            <person name="Labutti K."/>
            <person name="Lipzen A."/>
            <person name="Ng V."/>
            <person name="Riley R."/>
            <person name="Sandor L."/>
            <person name="Barry K."/>
            <person name="Martinez A.T."/>
            <person name="Xiao Y."/>
            <person name="Gibbons J.G."/>
            <person name="Terashima K."/>
            <person name="Grigoriev I.V."/>
            <person name="Hibbett D.S."/>
        </authorList>
    </citation>
    <scope>NUCLEOTIDE SEQUENCE</scope>
    <source>
        <strain evidence="2">JLM2183</strain>
    </source>
</reference>
<dbReference type="Pfam" id="PF17921">
    <property type="entry name" value="Integrase_H2C2"/>
    <property type="match status" value="1"/>
</dbReference>
<accession>A0A9W9DRA9</accession>
<dbReference type="AlphaFoldDB" id="A0A9W9DRA9"/>
<name>A0A9W9DRA9_9AGAR</name>
<comment type="caution">
    <text evidence="2">The sequence shown here is derived from an EMBL/GenBank/DDBJ whole genome shotgun (WGS) entry which is preliminary data.</text>
</comment>
<dbReference type="InterPro" id="IPR041588">
    <property type="entry name" value="Integrase_H2C2"/>
</dbReference>
<dbReference type="Proteomes" id="UP001150266">
    <property type="component" value="Unassembled WGS sequence"/>
</dbReference>
<evidence type="ECO:0000313" key="3">
    <source>
        <dbReference type="Proteomes" id="UP001150266"/>
    </source>
</evidence>
<gene>
    <name evidence="2" type="ORF">J3R30DRAFT_3287458</name>
</gene>
<feature type="non-terminal residue" evidence="2">
    <location>
        <position position="153"/>
    </location>
</feature>
<evidence type="ECO:0000313" key="2">
    <source>
        <dbReference type="EMBL" id="KAJ4480979.1"/>
    </source>
</evidence>
<feature type="domain" description="Integrase zinc-binding" evidence="1">
    <location>
        <begin position="99"/>
        <end position="150"/>
    </location>
</feature>